<evidence type="ECO:0000256" key="6">
    <source>
        <dbReference type="SAM" id="Phobius"/>
    </source>
</evidence>
<feature type="transmembrane region" description="Helical" evidence="6">
    <location>
        <begin position="294"/>
        <end position="317"/>
    </location>
</feature>
<evidence type="ECO:0000256" key="4">
    <source>
        <dbReference type="ARBA" id="ARBA00022989"/>
    </source>
</evidence>
<feature type="transmembrane region" description="Helical" evidence="6">
    <location>
        <begin position="157"/>
        <end position="188"/>
    </location>
</feature>
<dbReference type="PROSITE" id="PS51257">
    <property type="entry name" value="PROKAR_LIPOPROTEIN"/>
    <property type="match status" value="1"/>
</dbReference>
<evidence type="ECO:0000256" key="3">
    <source>
        <dbReference type="ARBA" id="ARBA00022692"/>
    </source>
</evidence>
<dbReference type="InterPro" id="IPR050833">
    <property type="entry name" value="Poly_Biosynth_Transport"/>
</dbReference>
<keyword evidence="4 6" id="KW-1133">Transmembrane helix</keyword>
<sequence>MKKFGALSLQTFLYQALSMALGLACGVLVARYLGPTAKGAIALYGLIAGFLVLAGNLGLGLANVHLAGSGQIMPGRAWANSLYLAVLTGSLLAVLTIFLFPVLGIIVKRPVDMGLLGIVLCGVPLLLLLDYQINLLRGLGDLDGFNQAGLMRQAGRLAALGLLVAALGGFVAAALWAANISIAAAVLWSGFRLKKKTALSLVPSWIGLKKSLSYGLKGQPGQIIQFFNYRLDLILLALFWTNREVGIYATAVFLAELIWYIPAAVSTVLLPAVSSADSESRAKSISLKAIRHTVFLSLAAAVLLAVSAQWLITALYGPEFAPAVRALQILLFGVVMLSPAKLIVSHLAGVGKSQYVSYLALSGLGLTLLLDLVLIPKFGLRGAAWASAAAYSCSGLLSLFWLKRHLNVEIVPNLILNKEDWQEYRELINL</sequence>
<gene>
    <name evidence="7" type="ORF">HY768_03110</name>
</gene>
<feature type="transmembrane region" description="Helical" evidence="6">
    <location>
        <begin position="247"/>
        <end position="273"/>
    </location>
</feature>
<accession>A0A933IAA7</accession>
<feature type="transmembrane region" description="Helical" evidence="6">
    <location>
        <begin position="356"/>
        <end position="376"/>
    </location>
</feature>
<comment type="caution">
    <text evidence="7">The sequence shown here is derived from an EMBL/GenBank/DDBJ whole genome shotgun (WGS) entry which is preliminary data.</text>
</comment>
<keyword evidence="5 6" id="KW-0472">Membrane</keyword>
<protein>
    <submittedName>
        <fullName evidence="7">Oligosaccharide flippase family protein</fullName>
    </submittedName>
</protein>
<feature type="transmembrane region" description="Helical" evidence="6">
    <location>
        <begin position="41"/>
        <end position="62"/>
    </location>
</feature>
<dbReference type="GO" id="GO:0005886">
    <property type="term" value="C:plasma membrane"/>
    <property type="evidence" value="ECO:0007669"/>
    <property type="project" value="UniProtKB-SubCell"/>
</dbReference>
<feature type="transmembrane region" description="Helical" evidence="6">
    <location>
        <begin position="82"/>
        <end position="107"/>
    </location>
</feature>
<dbReference type="AlphaFoldDB" id="A0A933IAA7"/>
<dbReference type="EMBL" id="JACQXR010000039">
    <property type="protein sequence ID" value="MBI4726207.1"/>
    <property type="molecule type" value="Genomic_DNA"/>
</dbReference>
<name>A0A933IAA7_UNCT6</name>
<feature type="transmembrane region" description="Helical" evidence="6">
    <location>
        <begin position="323"/>
        <end position="344"/>
    </location>
</feature>
<evidence type="ECO:0000313" key="7">
    <source>
        <dbReference type="EMBL" id="MBI4726207.1"/>
    </source>
</evidence>
<proteinExistence type="predicted"/>
<dbReference type="PANTHER" id="PTHR30250:SF26">
    <property type="entry name" value="PSMA PROTEIN"/>
    <property type="match status" value="1"/>
</dbReference>
<feature type="transmembrane region" description="Helical" evidence="6">
    <location>
        <begin position="382"/>
        <end position="402"/>
    </location>
</feature>
<feature type="transmembrane region" description="Helical" evidence="6">
    <location>
        <begin position="12"/>
        <end position="34"/>
    </location>
</feature>
<keyword evidence="3 6" id="KW-0812">Transmembrane</keyword>
<evidence type="ECO:0000256" key="2">
    <source>
        <dbReference type="ARBA" id="ARBA00022475"/>
    </source>
</evidence>
<organism evidence="7 8">
    <name type="scientific">candidate division TA06 bacterium</name>
    <dbReference type="NCBI Taxonomy" id="2250710"/>
    <lineage>
        <taxon>Bacteria</taxon>
        <taxon>Bacteria division TA06</taxon>
    </lineage>
</organism>
<evidence type="ECO:0000313" key="8">
    <source>
        <dbReference type="Proteomes" id="UP000736328"/>
    </source>
</evidence>
<evidence type="ECO:0000256" key="5">
    <source>
        <dbReference type="ARBA" id="ARBA00023136"/>
    </source>
</evidence>
<comment type="subcellular location">
    <subcellularLocation>
        <location evidence="1">Cell membrane</location>
        <topology evidence="1">Multi-pass membrane protein</topology>
    </subcellularLocation>
</comment>
<dbReference type="Pfam" id="PF13440">
    <property type="entry name" value="Polysacc_synt_3"/>
    <property type="match status" value="1"/>
</dbReference>
<feature type="transmembrane region" description="Helical" evidence="6">
    <location>
        <begin position="114"/>
        <end position="133"/>
    </location>
</feature>
<dbReference type="PANTHER" id="PTHR30250">
    <property type="entry name" value="PST FAMILY PREDICTED COLANIC ACID TRANSPORTER"/>
    <property type="match status" value="1"/>
</dbReference>
<reference evidence="7" key="1">
    <citation type="submission" date="2020-07" db="EMBL/GenBank/DDBJ databases">
        <title>Huge and variable diversity of episymbiotic CPR bacteria and DPANN archaea in groundwater ecosystems.</title>
        <authorList>
            <person name="He C.Y."/>
            <person name="Keren R."/>
            <person name="Whittaker M."/>
            <person name="Farag I.F."/>
            <person name="Doudna J."/>
            <person name="Cate J.H.D."/>
            <person name="Banfield J.F."/>
        </authorList>
    </citation>
    <scope>NUCLEOTIDE SEQUENCE</scope>
    <source>
        <strain evidence="7">NC_groundwater_1520_Pr4_B-0.1um_53_5</strain>
    </source>
</reference>
<keyword evidence="2" id="KW-1003">Cell membrane</keyword>
<evidence type="ECO:0000256" key="1">
    <source>
        <dbReference type="ARBA" id="ARBA00004651"/>
    </source>
</evidence>
<dbReference type="Proteomes" id="UP000736328">
    <property type="component" value="Unassembled WGS sequence"/>
</dbReference>